<dbReference type="PANTHER" id="PTHR48021:SF47">
    <property type="entry name" value="GH17672P"/>
    <property type="match status" value="1"/>
</dbReference>
<keyword evidence="7 9" id="KW-0472">Membrane</keyword>
<evidence type="ECO:0000256" key="4">
    <source>
        <dbReference type="ARBA" id="ARBA00022597"/>
    </source>
</evidence>
<dbReference type="InterPro" id="IPR005828">
    <property type="entry name" value="MFS_sugar_transport-like"/>
</dbReference>
<dbReference type="InterPro" id="IPR036259">
    <property type="entry name" value="MFS_trans_sf"/>
</dbReference>
<keyword evidence="12" id="KW-1185">Reference proteome</keyword>
<dbReference type="Gene3D" id="1.20.1250.20">
    <property type="entry name" value="MFS general substrate transporter like domains"/>
    <property type="match status" value="1"/>
</dbReference>
<feature type="transmembrane region" description="Helical" evidence="9">
    <location>
        <begin position="440"/>
        <end position="463"/>
    </location>
</feature>
<keyword evidence="3" id="KW-1003">Cell membrane</keyword>
<dbReference type="InterPro" id="IPR003663">
    <property type="entry name" value="Sugar/inositol_transpt"/>
</dbReference>
<feature type="transmembrane region" description="Helical" evidence="9">
    <location>
        <begin position="412"/>
        <end position="434"/>
    </location>
</feature>
<evidence type="ECO:0000256" key="1">
    <source>
        <dbReference type="ARBA" id="ARBA00004651"/>
    </source>
</evidence>
<evidence type="ECO:0000256" key="9">
    <source>
        <dbReference type="SAM" id="Phobius"/>
    </source>
</evidence>
<comment type="caution">
    <text evidence="11">The sequence shown here is derived from an EMBL/GenBank/DDBJ whole genome shotgun (WGS) entry which is preliminary data.</text>
</comment>
<dbReference type="PANTHER" id="PTHR48021">
    <property type="match status" value="1"/>
</dbReference>
<evidence type="ECO:0000256" key="5">
    <source>
        <dbReference type="ARBA" id="ARBA00022692"/>
    </source>
</evidence>
<dbReference type="PROSITE" id="PS50850">
    <property type="entry name" value="MFS"/>
    <property type="match status" value="1"/>
</dbReference>
<reference evidence="11 12" key="1">
    <citation type="journal article" date="2021" name="BMC Biol.">
        <title>Horizontally acquired antibacterial genes associated with adaptive radiation of ladybird beetles.</title>
        <authorList>
            <person name="Li H.S."/>
            <person name="Tang X.F."/>
            <person name="Huang Y.H."/>
            <person name="Xu Z.Y."/>
            <person name="Chen M.L."/>
            <person name="Du X.Y."/>
            <person name="Qiu B.Y."/>
            <person name="Chen P.T."/>
            <person name="Zhang W."/>
            <person name="Slipinski A."/>
            <person name="Escalona H.E."/>
            <person name="Waterhouse R.M."/>
            <person name="Zwick A."/>
            <person name="Pang H."/>
        </authorList>
    </citation>
    <scope>NUCLEOTIDE SEQUENCE [LARGE SCALE GENOMIC DNA]</scope>
    <source>
        <strain evidence="11">SYSU2018</strain>
    </source>
</reference>
<keyword evidence="6 9" id="KW-1133">Transmembrane helix</keyword>
<keyword evidence="4" id="KW-0762">Sugar transport</keyword>
<dbReference type="Pfam" id="PF00083">
    <property type="entry name" value="Sugar_tr"/>
    <property type="match status" value="1"/>
</dbReference>
<feature type="domain" description="Major facilitator superfamily (MFS) profile" evidence="10">
    <location>
        <begin position="39"/>
        <end position="468"/>
    </location>
</feature>
<dbReference type="GO" id="GO:0005886">
    <property type="term" value="C:plasma membrane"/>
    <property type="evidence" value="ECO:0007669"/>
    <property type="project" value="UniProtKB-SubCell"/>
</dbReference>
<evidence type="ECO:0000259" key="10">
    <source>
        <dbReference type="PROSITE" id="PS50850"/>
    </source>
</evidence>
<proteinExistence type="predicted"/>
<feature type="transmembrane region" description="Helical" evidence="9">
    <location>
        <begin position="280"/>
        <end position="300"/>
    </location>
</feature>
<feature type="transmembrane region" description="Helical" evidence="9">
    <location>
        <begin position="83"/>
        <end position="104"/>
    </location>
</feature>
<evidence type="ECO:0000256" key="3">
    <source>
        <dbReference type="ARBA" id="ARBA00022475"/>
    </source>
</evidence>
<organism evidence="11 12">
    <name type="scientific">Cryptolaemus montrouzieri</name>
    <dbReference type="NCBI Taxonomy" id="559131"/>
    <lineage>
        <taxon>Eukaryota</taxon>
        <taxon>Metazoa</taxon>
        <taxon>Ecdysozoa</taxon>
        <taxon>Arthropoda</taxon>
        <taxon>Hexapoda</taxon>
        <taxon>Insecta</taxon>
        <taxon>Pterygota</taxon>
        <taxon>Neoptera</taxon>
        <taxon>Endopterygota</taxon>
        <taxon>Coleoptera</taxon>
        <taxon>Polyphaga</taxon>
        <taxon>Cucujiformia</taxon>
        <taxon>Coccinelloidea</taxon>
        <taxon>Coccinellidae</taxon>
        <taxon>Scymninae</taxon>
        <taxon>Scymnini</taxon>
        <taxon>Cryptolaemus</taxon>
    </lineage>
</organism>
<keyword evidence="8" id="KW-0325">Glycoprotein</keyword>
<evidence type="ECO:0000256" key="8">
    <source>
        <dbReference type="ARBA" id="ARBA00023180"/>
    </source>
</evidence>
<dbReference type="EMBL" id="JABFTP020000021">
    <property type="protein sequence ID" value="KAL3269493.1"/>
    <property type="molecule type" value="Genomic_DNA"/>
</dbReference>
<feature type="transmembrane region" description="Helical" evidence="9">
    <location>
        <begin position="137"/>
        <end position="158"/>
    </location>
</feature>
<dbReference type="InterPro" id="IPR020846">
    <property type="entry name" value="MFS_dom"/>
</dbReference>
<dbReference type="InterPro" id="IPR050549">
    <property type="entry name" value="MFS_Trehalose_Transporter"/>
</dbReference>
<feature type="transmembrane region" description="Helical" evidence="9">
    <location>
        <begin position="195"/>
        <end position="217"/>
    </location>
</feature>
<accession>A0ABD2MST1</accession>
<gene>
    <name evidence="11" type="ORF">HHI36_008560</name>
</gene>
<feature type="transmembrane region" description="Helical" evidence="9">
    <location>
        <begin position="170"/>
        <end position="189"/>
    </location>
</feature>
<feature type="transmembrane region" description="Helical" evidence="9">
    <location>
        <begin position="377"/>
        <end position="400"/>
    </location>
</feature>
<feature type="transmembrane region" description="Helical" evidence="9">
    <location>
        <begin position="113"/>
        <end position="131"/>
    </location>
</feature>
<evidence type="ECO:0000313" key="11">
    <source>
        <dbReference type="EMBL" id="KAL3269493.1"/>
    </source>
</evidence>
<protein>
    <recommendedName>
        <fullName evidence="10">Major facilitator superfamily (MFS) profile domain-containing protein</fullName>
    </recommendedName>
</protein>
<feature type="transmembrane region" description="Helical" evidence="9">
    <location>
        <begin position="315"/>
        <end position="336"/>
    </location>
</feature>
<name>A0ABD2MST1_9CUCU</name>
<evidence type="ECO:0000256" key="6">
    <source>
        <dbReference type="ARBA" id="ARBA00022989"/>
    </source>
</evidence>
<comment type="subcellular location">
    <subcellularLocation>
        <location evidence="1">Cell membrane</location>
        <topology evidence="1">Multi-pass membrane protein</topology>
    </subcellularLocation>
</comment>
<feature type="transmembrane region" description="Helical" evidence="9">
    <location>
        <begin position="343"/>
        <end position="365"/>
    </location>
</feature>
<dbReference type="AlphaFoldDB" id="A0ABD2MST1"/>
<evidence type="ECO:0000256" key="2">
    <source>
        <dbReference type="ARBA" id="ARBA00022448"/>
    </source>
</evidence>
<keyword evidence="5 9" id="KW-0812">Transmembrane</keyword>
<evidence type="ECO:0000256" key="7">
    <source>
        <dbReference type="ARBA" id="ARBA00023136"/>
    </source>
</evidence>
<feature type="transmembrane region" description="Helical" evidence="9">
    <location>
        <begin position="42"/>
        <end position="63"/>
    </location>
</feature>
<dbReference type="SUPFAM" id="SSF103473">
    <property type="entry name" value="MFS general substrate transporter"/>
    <property type="match status" value="1"/>
</dbReference>
<evidence type="ECO:0000313" key="12">
    <source>
        <dbReference type="Proteomes" id="UP001516400"/>
    </source>
</evidence>
<dbReference type="Proteomes" id="UP001516400">
    <property type="component" value="Unassembled WGS sequence"/>
</dbReference>
<keyword evidence="2" id="KW-0813">Transport</keyword>
<dbReference type="FunFam" id="1.20.1250.20:FF:000218">
    <property type="entry name" value="facilitated trehalose transporter Tret1"/>
    <property type="match status" value="1"/>
</dbReference>
<dbReference type="PRINTS" id="PR00171">
    <property type="entry name" value="SUGRTRNSPORT"/>
</dbReference>
<sequence>MQMNTLQYQILKLFITSEDLSIQTNFFHNILMKINYSSVTSFLFLGNFLALTGDAAITWPSPVLPKLNTTDNPLDRRITEDEASWIASVMGFGSMVALIPFCFLPDLIGRKPSLLLIAVPHMLSFGIAAFAKTVFLFYVARFLSGFSVCACYIVLPMYVAEISESSNRGLMLVSYAIFSNFGSLLSYITGPYLSIFWFNIFLLIFPICFFISFLFIAPESPYYYVMKKEYTKASKAIQILRSNYQNSELELNSIRMELETSQKGDIWNTLTEKHAIKGSIIALMLTSFQQLSGYAVFIPYTQTIFEQAGSKIDPAISSILVGLVAFFASFLCPSVIDKRGRRFVLIISLTGIIISEIIFGSYYYLDTHKYDTESIRWIPLLCLVLYMLFFTFGLGPLPLTITSEILPVNIKFLVSTISSFFGTVCSTILSKNYYFLNDNLGYYGTIWMFAGFCTILLVFIITVMPETKGKGFSEILEELEK</sequence>